<dbReference type="InParanoid" id="F0XK40"/>
<dbReference type="eggNOG" id="KOG2485">
    <property type="taxonomic scope" value="Eukaryota"/>
</dbReference>
<protein>
    <submittedName>
        <fullName evidence="5">Mitochondrial GTPase</fullName>
    </submittedName>
</protein>
<evidence type="ECO:0000259" key="4">
    <source>
        <dbReference type="Pfam" id="PF01926"/>
    </source>
</evidence>
<dbReference type="Proteomes" id="UP000007796">
    <property type="component" value="Unassembled WGS sequence"/>
</dbReference>
<gene>
    <name evidence="5" type="ORF">CMQ_5027</name>
</gene>
<dbReference type="InterPro" id="IPR023179">
    <property type="entry name" value="GTP-bd_ortho_bundle_sf"/>
</dbReference>
<dbReference type="OrthoDB" id="269151at2759"/>
<dbReference type="GO" id="GO:0032543">
    <property type="term" value="P:mitochondrial translation"/>
    <property type="evidence" value="ECO:0007669"/>
    <property type="project" value="TreeGrafter"/>
</dbReference>
<evidence type="ECO:0000313" key="6">
    <source>
        <dbReference type="Proteomes" id="UP000007796"/>
    </source>
</evidence>
<dbReference type="AlphaFoldDB" id="F0XK40"/>
<dbReference type="SUPFAM" id="SSF52540">
    <property type="entry name" value="P-loop containing nucleoside triphosphate hydrolases"/>
    <property type="match status" value="1"/>
</dbReference>
<dbReference type="GO" id="GO:0003924">
    <property type="term" value="F:GTPase activity"/>
    <property type="evidence" value="ECO:0007669"/>
    <property type="project" value="TreeGrafter"/>
</dbReference>
<feature type="compositionally biased region" description="Basic residues" evidence="3">
    <location>
        <begin position="439"/>
        <end position="453"/>
    </location>
</feature>
<feature type="region of interest" description="Disordered" evidence="3">
    <location>
        <begin position="268"/>
        <end position="302"/>
    </location>
</feature>
<sequence>METEATETTTTAAATALSVAEGRRRRERKPTATATRWPDFEARTTYEPSTGVPRSYFLGHHRAALDHMRRVLATVGLVIECRDLRVPLTAWNPLLETSLSSGVATEEERSSSSGRGDEGQSKTGGVAGLASLSSAGPLASFLPSAQTDRMRIIVYTKRDLVVDESAGGRRSQRSQAAASLSPSSADLRRLAGFHRNEADAVLFMGGGDEQGTAAAGAVARREASRLVAAVRAAAQRHGQQSLTGLRALVVGMPNAGKSTLLNRLRAHGMADPSRRARAAKTGSQPGVTRKLGTPTPTSSDDTLLLMDTPGVFVPYVQDPESMLKLALAGCVREGLVPSVALADYLLFQLNRRDPARYVDAFGLRQPTTDVHVLLDAVARRTGKLARHGEPALDAAALHLVHAWRRGRLGRFCLDDLDPDSLAAARDAARRGSPLSLNQARRREKERRKARQAARHSGIVFTETGSTA</sequence>
<keyword evidence="1" id="KW-0547">Nucleotide-binding</keyword>
<dbReference type="InterPro" id="IPR006073">
    <property type="entry name" value="GTP-bd"/>
</dbReference>
<dbReference type="RefSeq" id="XP_014171438.1">
    <property type="nucleotide sequence ID" value="XM_014315963.1"/>
</dbReference>
<evidence type="ECO:0000256" key="3">
    <source>
        <dbReference type="SAM" id="MobiDB-lite"/>
    </source>
</evidence>
<dbReference type="Gene3D" id="1.10.1580.10">
    <property type="match status" value="1"/>
</dbReference>
<dbReference type="GeneID" id="25978304"/>
<dbReference type="HOGENOM" id="CLU_011106_0_1_1"/>
<feature type="domain" description="G" evidence="4">
    <location>
        <begin position="247"/>
        <end position="315"/>
    </location>
</feature>
<dbReference type="Pfam" id="PF01926">
    <property type="entry name" value="MMR_HSR1"/>
    <property type="match status" value="1"/>
</dbReference>
<organism evidence="6">
    <name type="scientific">Grosmannia clavigera (strain kw1407 / UAMH 11150)</name>
    <name type="common">Blue stain fungus</name>
    <name type="synonym">Graphiocladiella clavigera</name>
    <dbReference type="NCBI Taxonomy" id="655863"/>
    <lineage>
        <taxon>Eukaryota</taxon>
        <taxon>Fungi</taxon>
        <taxon>Dikarya</taxon>
        <taxon>Ascomycota</taxon>
        <taxon>Pezizomycotina</taxon>
        <taxon>Sordariomycetes</taxon>
        <taxon>Sordariomycetidae</taxon>
        <taxon>Ophiostomatales</taxon>
        <taxon>Ophiostomataceae</taxon>
        <taxon>Leptographium</taxon>
    </lineage>
</organism>
<name>F0XK40_GROCL</name>
<feature type="region of interest" description="Disordered" evidence="3">
    <location>
        <begin position="427"/>
        <end position="467"/>
    </location>
</feature>
<dbReference type="STRING" id="655863.F0XK40"/>
<keyword evidence="6" id="KW-1185">Reference proteome</keyword>
<reference evidence="5 6" key="1">
    <citation type="journal article" date="2011" name="Proc. Natl. Acad. Sci. U.S.A.">
        <title>Genome and transcriptome analyses of the mountain pine beetle-fungal symbiont Grosmannia clavigera, a lodgepole pine pathogen.</title>
        <authorList>
            <person name="DiGuistini S."/>
            <person name="Wang Y."/>
            <person name="Liao N.Y."/>
            <person name="Taylor G."/>
            <person name="Tanguay P."/>
            <person name="Feau N."/>
            <person name="Henrissat B."/>
            <person name="Chan S.K."/>
            <person name="Hesse-Orce U."/>
            <person name="Alamouti S.M."/>
            <person name="Tsui C.K.M."/>
            <person name="Docking R.T."/>
            <person name="Levasseur A."/>
            <person name="Haridas S."/>
            <person name="Robertson G."/>
            <person name="Birol I."/>
            <person name="Holt R.A."/>
            <person name="Marra M.A."/>
            <person name="Hamelin R.C."/>
            <person name="Hirst M."/>
            <person name="Jones S.J.M."/>
            <person name="Bohlmann J."/>
            <person name="Breuil C."/>
        </authorList>
    </citation>
    <scope>NUCLEOTIDE SEQUENCE [LARGE SCALE GENOMIC DNA]</scope>
    <source>
        <strain evidence="6">kw1407 / UAMH 11150</strain>
    </source>
</reference>
<dbReference type="InterPro" id="IPR027417">
    <property type="entry name" value="P-loop_NTPase"/>
</dbReference>
<feature type="compositionally biased region" description="Basic and acidic residues" evidence="3">
    <location>
        <begin position="106"/>
        <end position="120"/>
    </location>
</feature>
<evidence type="ECO:0000256" key="1">
    <source>
        <dbReference type="ARBA" id="ARBA00022741"/>
    </source>
</evidence>
<keyword evidence="2" id="KW-0342">GTP-binding</keyword>
<dbReference type="GO" id="GO:0005739">
    <property type="term" value="C:mitochondrion"/>
    <property type="evidence" value="ECO:0007669"/>
    <property type="project" value="TreeGrafter"/>
</dbReference>
<dbReference type="GO" id="GO:0005525">
    <property type="term" value="F:GTP binding"/>
    <property type="evidence" value="ECO:0007669"/>
    <property type="project" value="UniProtKB-KW"/>
</dbReference>
<evidence type="ECO:0000313" key="5">
    <source>
        <dbReference type="EMBL" id="EFX01956.1"/>
    </source>
</evidence>
<dbReference type="PANTHER" id="PTHR45782:SF4">
    <property type="entry name" value="MITOCHONDRIAL RIBOSOME-ASSOCIATED GTPASE 1"/>
    <property type="match status" value="1"/>
</dbReference>
<evidence type="ECO:0000256" key="2">
    <source>
        <dbReference type="ARBA" id="ARBA00023134"/>
    </source>
</evidence>
<dbReference type="PANTHER" id="PTHR45782">
    <property type="entry name" value="MITOCHONDRIAL RIBOSOME-ASSOCIATED GTPASE 1"/>
    <property type="match status" value="1"/>
</dbReference>
<accession>F0XK40</accession>
<dbReference type="EMBL" id="GL629787">
    <property type="protein sequence ID" value="EFX01956.1"/>
    <property type="molecule type" value="Genomic_DNA"/>
</dbReference>
<feature type="region of interest" description="Disordered" evidence="3">
    <location>
        <begin position="100"/>
        <end position="128"/>
    </location>
</feature>
<proteinExistence type="predicted"/>
<dbReference type="Gene3D" id="3.40.50.300">
    <property type="entry name" value="P-loop containing nucleotide triphosphate hydrolases"/>
    <property type="match status" value="1"/>
</dbReference>
<dbReference type="FunCoup" id="F0XK40">
    <property type="interactions" value="650"/>
</dbReference>